<dbReference type="Gene3D" id="2.40.128.200">
    <property type="match status" value="1"/>
</dbReference>
<evidence type="ECO:0000256" key="4">
    <source>
        <dbReference type="ARBA" id="ARBA00023288"/>
    </source>
</evidence>
<protein>
    <recommendedName>
        <fullName evidence="6">C-type lysozyme inhibitor domain-containing protein</fullName>
    </recommendedName>
</protein>
<evidence type="ECO:0000256" key="3">
    <source>
        <dbReference type="ARBA" id="ARBA00023139"/>
    </source>
</evidence>
<reference evidence="7 8" key="1">
    <citation type="journal article" date="2013" name="Antonie Van Leeuwenhoek">
        <title>Paracoccus zhejiangensis sp. nov., isolated from activated sludge in wastewater-treatment system.</title>
        <authorList>
            <person name="Wu Z.G."/>
            <person name="Zhang D.F."/>
            <person name="Liu Y.L."/>
            <person name="Wang F."/>
            <person name="Jiang X."/>
            <person name="Li C."/>
            <person name="Li S.P."/>
            <person name="Hong Q."/>
            <person name="Li W.J."/>
        </authorList>
    </citation>
    <scope>NUCLEOTIDE SEQUENCE [LARGE SCALE GENOMIC DNA]</scope>
    <source>
        <strain evidence="7 8">J6</strain>
    </source>
</reference>
<evidence type="ECO:0000256" key="1">
    <source>
        <dbReference type="ARBA" id="ARBA00022729"/>
    </source>
</evidence>
<accession>A0A2H5EVA2</accession>
<dbReference type="EMBL" id="CP025430">
    <property type="protein sequence ID" value="AUH63210.1"/>
    <property type="molecule type" value="Genomic_DNA"/>
</dbReference>
<dbReference type="OrthoDB" id="7926518at2"/>
<dbReference type="RefSeq" id="WP_101751252.1">
    <property type="nucleotide sequence ID" value="NZ_CP025430.1"/>
</dbReference>
<dbReference type="SUPFAM" id="SSF141488">
    <property type="entry name" value="YdhA-like"/>
    <property type="match status" value="1"/>
</dbReference>
<dbReference type="InterPro" id="IPR036328">
    <property type="entry name" value="MliC_sf"/>
</dbReference>
<sequence length="117" mass="12161">MYLRFAAGLLALAAPACAMTPQGQTPEQVPVTYRCAGDVTVPVIFVNPPDSDTGYATAVIEGKLMVLPLAVSASGARYRSDTPAPGYQIWTKGDDAMITKGPEDADAPVAEDCTAAK</sequence>
<organism evidence="7 8">
    <name type="scientific">Paracoccus zhejiangensis</name>
    <dbReference type="NCBI Taxonomy" id="1077935"/>
    <lineage>
        <taxon>Bacteria</taxon>
        <taxon>Pseudomonadati</taxon>
        <taxon>Pseudomonadota</taxon>
        <taxon>Alphaproteobacteria</taxon>
        <taxon>Rhodobacterales</taxon>
        <taxon>Paracoccaceae</taxon>
        <taxon>Paracoccus</taxon>
    </lineage>
</organism>
<evidence type="ECO:0000256" key="2">
    <source>
        <dbReference type="ARBA" id="ARBA00023136"/>
    </source>
</evidence>
<evidence type="ECO:0000256" key="5">
    <source>
        <dbReference type="SAM" id="SignalP"/>
    </source>
</evidence>
<evidence type="ECO:0000313" key="8">
    <source>
        <dbReference type="Proteomes" id="UP000234530"/>
    </source>
</evidence>
<dbReference type="Pfam" id="PF09864">
    <property type="entry name" value="MliC"/>
    <property type="match status" value="1"/>
</dbReference>
<dbReference type="Proteomes" id="UP000234530">
    <property type="component" value="Chromosome"/>
</dbReference>
<dbReference type="AlphaFoldDB" id="A0A2H5EVA2"/>
<keyword evidence="1 5" id="KW-0732">Signal</keyword>
<feature type="domain" description="C-type lysozyme inhibitor" evidence="6">
    <location>
        <begin position="33"/>
        <end position="104"/>
    </location>
</feature>
<dbReference type="KEGG" id="pzh:CX676_02765"/>
<feature type="chain" id="PRO_5014131558" description="C-type lysozyme inhibitor domain-containing protein" evidence="5">
    <location>
        <begin position="19"/>
        <end position="117"/>
    </location>
</feature>
<dbReference type="InterPro" id="IPR018660">
    <property type="entry name" value="MliC"/>
</dbReference>
<keyword evidence="4" id="KW-0449">Lipoprotein</keyword>
<keyword evidence="8" id="KW-1185">Reference proteome</keyword>
<keyword evidence="2" id="KW-0472">Membrane</keyword>
<proteinExistence type="predicted"/>
<feature type="signal peptide" evidence="5">
    <location>
        <begin position="1"/>
        <end position="18"/>
    </location>
</feature>
<keyword evidence="3" id="KW-0564">Palmitate</keyword>
<evidence type="ECO:0000313" key="7">
    <source>
        <dbReference type="EMBL" id="AUH63210.1"/>
    </source>
</evidence>
<gene>
    <name evidence="7" type="ORF">CX676_02765</name>
</gene>
<evidence type="ECO:0000259" key="6">
    <source>
        <dbReference type="Pfam" id="PF09864"/>
    </source>
</evidence>
<name>A0A2H5EVA2_9RHOB</name>